<dbReference type="InterPro" id="IPR037119">
    <property type="entry name" value="Haem_oxidase_HugZ-like_sf"/>
</dbReference>
<evidence type="ECO:0000313" key="3">
    <source>
        <dbReference type="EMBL" id="CAI5755813.1"/>
    </source>
</evidence>
<evidence type="ECO:0000259" key="2">
    <source>
        <dbReference type="Pfam" id="PF10615"/>
    </source>
</evidence>
<dbReference type="Pfam" id="PF10615">
    <property type="entry name" value="DUF2470"/>
    <property type="match status" value="1"/>
</dbReference>
<evidence type="ECO:0000256" key="1">
    <source>
        <dbReference type="SAM" id="Phobius"/>
    </source>
</evidence>
<dbReference type="Proteomes" id="UP001152885">
    <property type="component" value="Unassembled WGS sequence"/>
</dbReference>
<evidence type="ECO:0000313" key="4">
    <source>
        <dbReference type="Proteomes" id="UP001152885"/>
    </source>
</evidence>
<reference evidence="3" key="1">
    <citation type="submission" date="2022-12" db="EMBL/GenBank/DDBJ databases">
        <authorList>
            <person name="Brejova B."/>
        </authorList>
    </citation>
    <scope>NUCLEOTIDE SEQUENCE</scope>
</reference>
<dbReference type="AlphaFoldDB" id="A0A9W4TSJ6"/>
<keyword evidence="4" id="KW-1185">Reference proteome</keyword>
<gene>
    <name evidence="3" type="ORF">CANVERA_P0329</name>
</gene>
<feature type="transmembrane region" description="Helical" evidence="1">
    <location>
        <begin position="173"/>
        <end position="194"/>
    </location>
</feature>
<feature type="domain" description="DUF2470" evidence="2">
    <location>
        <begin position="7"/>
        <end position="95"/>
    </location>
</feature>
<sequence>MSSSAHSERIISHMNKDHQLALIDYVVVYGDVDPKYLVEDSVQIKSVDEKQIVIEYDRIKPNQTKTLLLYWSDAKENEDIKVNGLSDIKSKLISMAKYCANEQGFEVKKLTKVIGPTLLSLPMYPIWLVLILNSINPIILRNLFKNDNLLNTILSYLPSNVPHLYSLFENHSLRIAIGLGIVHATEVLLFTRNYLRKYRTPTIQRYQWYIMHLIEGFFVILRLKNATK</sequence>
<organism evidence="3 4">
    <name type="scientific">Candida verbasci</name>
    <dbReference type="NCBI Taxonomy" id="1227364"/>
    <lineage>
        <taxon>Eukaryota</taxon>
        <taxon>Fungi</taxon>
        <taxon>Dikarya</taxon>
        <taxon>Ascomycota</taxon>
        <taxon>Saccharomycotina</taxon>
        <taxon>Pichiomycetes</taxon>
        <taxon>Debaryomycetaceae</taxon>
        <taxon>Candida/Lodderomyces clade</taxon>
        <taxon>Candida</taxon>
    </lineage>
</organism>
<dbReference type="InterPro" id="IPR019595">
    <property type="entry name" value="DUF2470"/>
</dbReference>
<dbReference type="PANTHER" id="PTHR37783:SF1">
    <property type="entry name" value="MEMBRANE PROTEIN, PUTATIVE (AFU_ORTHOLOGUE AFUA_1G04315)-RELATED"/>
    <property type="match status" value="1"/>
</dbReference>
<comment type="caution">
    <text evidence="3">The sequence shown here is derived from an EMBL/GenBank/DDBJ whole genome shotgun (WGS) entry which is preliminary data.</text>
</comment>
<dbReference type="PANTHER" id="PTHR37783">
    <property type="entry name" value="MEMBRANE PROTEIN, PUTATIVE (AFU_ORTHOLOGUE AFUA_1G04315)-RELATED"/>
    <property type="match status" value="1"/>
</dbReference>
<keyword evidence="1" id="KW-0472">Membrane</keyword>
<keyword evidence="1" id="KW-0812">Transmembrane</keyword>
<accession>A0A9W4TSJ6</accession>
<dbReference type="OrthoDB" id="5553410at2759"/>
<protein>
    <recommendedName>
        <fullName evidence="2">DUF2470 domain-containing protein</fullName>
    </recommendedName>
</protein>
<name>A0A9W4TSJ6_9ASCO</name>
<keyword evidence="1" id="KW-1133">Transmembrane helix</keyword>
<dbReference type="EMBL" id="CANTUO010000001">
    <property type="protein sequence ID" value="CAI5755813.1"/>
    <property type="molecule type" value="Genomic_DNA"/>
</dbReference>
<feature type="transmembrane region" description="Helical" evidence="1">
    <location>
        <begin position="118"/>
        <end position="140"/>
    </location>
</feature>
<dbReference type="Gene3D" id="3.20.180.10">
    <property type="entry name" value="PNP-oxidase-like"/>
    <property type="match status" value="1"/>
</dbReference>
<proteinExistence type="predicted"/>